<reference evidence="1 2" key="1">
    <citation type="submission" date="2018-05" db="EMBL/GenBank/DDBJ databases">
        <title>Complete Genome Sequence of Methylobacterium sp. 17Sr1-43.</title>
        <authorList>
            <person name="Srinivasan S."/>
        </authorList>
    </citation>
    <scope>NUCLEOTIDE SEQUENCE [LARGE SCALE GENOMIC DNA]</scope>
    <source>
        <strain evidence="1 2">17Sr1-43</strain>
    </source>
</reference>
<keyword evidence="2" id="KW-1185">Reference proteome</keyword>
<evidence type="ECO:0008006" key="3">
    <source>
        <dbReference type="Google" id="ProtNLM"/>
    </source>
</evidence>
<proteinExistence type="predicted"/>
<organism evidence="1 2">
    <name type="scientific">Methylobacterium radiodurans</name>
    <dbReference type="NCBI Taxonomy" id="2202828"/>
    <lineage>
        <taxon>Bacteria</taxon>
        <taxon>Pseudomonadati</taxon>
        <taxon>Pseudomonadota</taxon>
        <taxon>Alphaproteobacteria</taxon>
        <taxon>Hyphomicrobiales</taxon>
        <taxon>Methylobacteriaceae</taxon>
        <taxon>Methylobacterium</taxon>
    </lineage>
</organism>
<dbReference type="EMBL" id="CP029551">
    <property type="protein sequence ID" value="AWN35360.1"/>
    <property type="molecule type" value="Genomic_DNA"/>
</dbReference>
<name>A0A2U8VP89_9HYPH</name>
<dbReference type="InterPro" id="IPR018724">
    <property type="entry name" value="2OG-Fe_dioxygenase"/>
</dbReference>
<dbReference type="Pfam" id="PF10014">
    <property type="entry name" value="2OG-Fe_Oxy_2"/>
    <property type="match status" value="1"/>
</dbReference>
<evidence type="ECO:0000313" key="1">
    <source>
        <dbReference type="EMBL" id="AWN35360.1"/>
    </source>
</evidence>
<dbReference type="Proteomes" id="UP000246058">
    <property type="component" value="Chromosome"/>
</dbReference>
<accession>A0A2U8VP89</accession>
<dbReference type="OrthoDB" id="6681382at2"/>
<sequence length="204" mass="23243">MSQMFWCPAAPVLTDEVRHIFSDLPPDERFYSEMRKGTRFKAILGFAFEAGAWRYEPDLTSVFSRNPGESLDPRFQDVLLSAARSVTDVLEMVLPFQIRDYRIGMNFIRVTCSCDTIGDNSPPFHRDGFKRSLHICVERKNISGGISIVSSDPRGEEVLYEDIILPGELICFDDESLYHMATGIIANYPDQPAYRDMIVVDMID</sequence>
<evidence type="ECO:0000313" key="2">
    <source>
        <dbReference type="Proteomes" id="UP000246058"/>
    </source>
</evidence>
<dbReference type="KEGG" id="meti:DK427_06110"/>
<dbReference type="AlphaFoldDB" id="A0A2U8VP89"/>
<dbReference type="GO" id="GO:0051213">
    <property type="term" value="F:dioxygenase activity"/>
    <property type="evidence" value="ECO:0007669"/>
    <property type="project" value="InterPro"/>
</dbReference>
<protein>
    <recommendedName>
        <fullName evidence="3">2OG-Fe dioxygenase family protein</fullName>
    </recommendedName>
</protein>
<dbReference type="Gene3D" id="2.60.120.620">
    <property type="entry name" value="q2cbj1_9rhob like domain"/>
    <property type="match status" value="1"/>
</dbReference>
<gene>
    <name evidence="1" type="ORF">DK427_06110</name>
</gene>
<dbReference type="RefSeq" id="WP_109950482.1">
    <property type="nucleotide sequence ID" value="NZ_CP029551.1"/>
</dbReference>